<dbReference type="Proteomes" id="UP000001235">
    <property type="component" value="Chromosome"/>
</dbReference>
<proteinExistence type="predicted"/>
<organism evidence="1 2">
    <name type="scientific">Gallionella capsiferriformans (strain ES-2)</name>
    <name type="common">Gallionella ferruginea capsiferriformans (strain ES-2)</name>
    <dbReference type="NCBI Taxonomy" id="395494"/>
    <lineage>
        <taxon>Bacteria</taxon>
        <taxon>Pseudomonadati</taxon>
        <taxon>Pseudomonadota</taxon>
        <taxon>Betaproteobacteria</taxon>
        <taxon>Nitrosomonadales</taxon>
        <taxon>Gallionellaceae</taxon>
        <taxon>Gallionella</taxon>
    </lineage>
</organism>
<evidence type="ECO:0000313" key="2">
    <source>
        <dbReference type="Proteomes" id="UP000001235"/>
    </source>
</evidence>
<dbReference type="STRING" id="395494.Galf_1362"/>
<reference evidence="1 2" key="1">
    <citation type="submission" date="2010-08" db="EMBL/GenBank/DDBJ databases">
        <title>Complete sequence of Gallionella capsiferriformans ES-2.</title>
        <authorList>
            <consortium name="US DOE Joint Genome Institute"/>
            <person name="Lucas S."/>
            <person name="Copeland A."/>
            <person name="Lapidus A."/>
            <person name="Cheng J.-F."/>
            <person name="Bruce D."/>
            <person name="Goodwin L."/>
            <person name="Pitluck S."/>
            <person name="Chertkov O."/>
            <person name="Davenport K.W."/>
            <person name="Detter J.C."/>
            <person name="Han C."/>
            <person name="Tapia R."/>
            <person name="Land M."/>
            <person name="Hauser L."/>
            <person name="Chang Y.-J."/>
            <person name="Jeffries C."/>
            <person name="Kyrpides N."/>
            <person name="Ivanova N."/>
            <person name="Mikhailova N."/>
            <person name="Shelobolina E.S."/>
            <person name="Picardal F."/>
            <person name="Roden E."/>
            <person name="Emerson D."/>
            <person name="Woyke T."/>
        </authorList>
    </citation>
    <scope>NUCLEOTIDE SEQUENCE [LARGE SCALE GENOMIC DNA]</scope>
    <source>
        <strain evidence="1 2">ES-2</strain>
    </source>
</reference>
<dbReference type="EMBL" id="CP002159">
    <property type="protein sequence ID" value="ADL55388.1"/>
    <property type="molecule type" value="Genomic_DNA"/>
</dbReference>
<dbReference type="AlphaFoldDB" id="D9SFU1"/>
<protein>
    <submittedName>
        <fullName evidence="1">Uncharacterized protein</fullName>
    </submittedName>
</protein>
<keyword evidence="2" id="KW-1185">Reference proteome</keyword>
<evidence type="ECO:0000313" key="1">
    <source>
        <dbReference type="EMBL" id="ADL55388.1"/>
    </source>
</evidence>
<accession>D9SFU1</accession>
<sequence length="62" mass="6807">MPSNAKVLQVLTKQIDWLIFTPNSMAAGCVSHTLPQGLIYDARLKYQPAGVSSPYHPAVFAY</sequence>
<name>D9SFU1_GALCS</name>
<gene>
    <name evidence="1" type="ordered locus">Galf_1362</name>
</gene>
<dbReference type="KEGG" id="gca:Galf_1362"/>
<dbReference type="PROSITE" id="PS51257">
    <property type="entry name" value="PROKAR_LIPOPROTEIN"/>
    <property type="match status" value="1"/>
</dbReference>
<dbReference type="HOGENOM" id="CLU_2897717_0_0_4"/>